<keyword evidence="7" id="KW-1185">Reference proteome</keyword>
<name>A0A9P8VHM3_9PEZI</name>
<dbReference type="Gene3D" id="4.10.240.10">
    <property type="entry name" value="Zn(2)-C6 fungal-type DNA-binding domain"/>
    <property type="match status" value="1"/>
</dbReference>
<dbReference type="PROSITE" id="PS50048">
    <property type="entry name" value="ZN2_CY6_FUNGAL_2"/>
    <property type="match status" value="1"/>
</dbReference>
<sequence length="705" mass="78136">MPGLSPFTTVFRAHPAPDSQKVTKRNRQAISCAHCRARKLRCDRQQPCGSCVKRGQEECIYTAAPAVAGDVRKETRPSLIGKFQPPKQEVQLRLQRLEKMVQDLLAGAAEGNAPPPEDIPVSNTEAEADTEHTPHTSESEPIYHGATHWAAFLDDIREIQVVLKAEGPEGIAFSGSPAQACLQAKQDMFLGGFHPINIEGVLASLPCRQDVDVLVGMYFAAKYTAIPFLHVRQFQREYEAFWANPRSTSFLWISILFAILATSAIILRANGTDRTRVLRDPDLPTPAFYNAKGAQCLVAGQYLENKKYAIEALLIHAHTSHVASRECDSVLWAIFGLATRLAQRSGYHRDPSALLRQGRITPFEAEMRRRVWFFVEAFDLLLSFQLGMPPIVHAAECDTLPPGNHPDDDFDEHTTIMPAPRTPLDATPTLYYAQKAILCRILRRVIQHALRVDRPSNAEARALHAELSAWRAALPTCMYLDTIRTCSFADEPHTIMHRLLLELMYCKALCVLYRPYLTTGRDDKTLDDCRSVCRTAALRMLNLQFEFDTETRPGGRLYQDRWMLSSLTLHDFKVAAMVLCLDLNESGGAGAGVDRAKTIETLRTAKNIWSERAAASPDAKRASAVLRAMLLRLADGDPPEQSPSGDSAPAEGSEGWSESTLDGMGDLGWPLADVQGQDTDMWSFGLDDLASMDYGMYGLGTLAGP</sequence>
<organism evidence="6 7">
    <name type="scientific">Plectosphaerella plurivora</name>
    <dbReference type="NCBI Taxonomy" id="936078"/>
    <lineage>
        <taxon>Eukaryota</taxon>
        <taxon>Fungi</taxon>
        <taxon>Dikarya</taxon>
        <taxon>Ascomycota</taxon>
        <taxon>Pezizomycotina</taxon>
        <taxon>Sordariomycetes</taxon>
        <taxon>Hypocreomycetidae</taxon>
        <taxon>Glomerellales</taxon>
        <taxon>Plectosphaerellaceae</taxon>
        <taxon>Plectosphaerella</taxon>
    </lineage>
</organism>
<dbReference type="GO" id="GO:0008270">
    <property type="term" value="F:zinc ion binding"/>
    <property type="evidence" value="ECO:0007669"/>
    <property type="project" value="InterPro"/>
</dbReference>
<dbReference type="InterPro" id="IPR001138">
    <property type="entry name" value="Zn2Cys6_DnaBD"/>
</dbReference>
<dbReference type="InterPro" id="IPR036864">
    <property type="entry name" value="Zn2-C6_fun-type_DNA-bd_sf"/>
</dbReference>
<dbReference type="Proteomes" id="UP000770015">
    <property type="component" value="Unassembled WGS sequence"/>
</dbReference>
<dbReference type="PROSITE" id="PS00463">
    <property type="entry name" value="ZN2_CY6_FUNGAL_1"/>
    <property type="match status" value="1"/>
</dbReference>
<reference evidence="6" key="1">
    <citation type="journal article" date="2021" name="Nat. Commun.">
        <title>Genetic determinants of endophytism in the Arabidopsis root mycobiome.</title>
        <authorList>
            <person name="Mesny F."/>
            <person name="Miyauchi S."/>
            <person name="Thiergart T."/>
            <person name="Pickel B."/>
            <person name="Atanasova L."/>
            <person name="Karlsson M."/>
            <person name="Huettel B."/>
            <person name="Barry K.W."/>
            <person name="Haridas S."/>
            <person name="Chen C."/>
            <person name="Bauer D."/>
            <person name="Andreopoulos W."/>
            <person name="Pangilinan J."/>
            <person name="LaButti K."/>
            <person name="Riley R."/>
            <person name="Lipzen A."/>
            <person name="Clum A."/>
            <person name="Drula E."/>
            <person name="Henrissat B."/>
            <person name="Kohler A."/>
            <person name="Grigoriev I.V."/>
            <person name="Martin F.M."/>
            <person name="Hacquard S."/>
        </authorList>
    </citation>
    <scope>NUCLEOTIDE SEQUENCE</scope>
    <source>
        <strain evidence="6">MPI-SDFR-AT-0117</strain>
    </source>
</reference>
<evidence type="ECO:0000259" key="5">
    <source>
        <dbReference type="PROSITE" id="PS50048"/>
    </source>
</evidence>
<feature type="region of interest" description="Disordered" evidence="4">
    <location>
        <begin position="635"/>
        <end position="659"/>
    </location>
</feature>
<evidence type="ECO:0000313" key="7">
    <source>
        <dbReference type="Proteomes" id="UP000770015"/>
    </source>
</evidence>
<evidence type="ECO:0000256" key="2">
    <source>
        <dbReference type="ARBA" id="ARBA00022723"/>
    </source>
</evidence>
<dbReference type="PANTHER" id="PTHR31001">
    <property type="entry name" value="UNCHARACTERIZED TRANSCRIPTIONAL REGULATORY PROTEIN"/>
    <property type="match status" value="1"/>
</dbReference>
<feature type="region of interest" description="Disordered" evidence="4">
    <location>
        <begin position="108"/>
        <end position="141"/>
    </location>
</feature>
<accession>A0A9P8VHM3</accession>
<dbReference type="CDD" id="cd12148">
    <property type="entry name" value="fungal_TF_MHR"/>
    <property type="match status" value="1"/>
</dbReference>
<evidence type="ECO:0000256" key="3">
    <source>
        <dbReference type="ARBA" id="ARBA00023242"/>
    </source>
</evidence>
<dbReference type="InterPro" id="IPR007219">
    <property type="entry name" value="XnlR_reg_dom"/>
</dbReference>
<dbReference type="GO" id="GO:0003677">
    <property type="term" value="F:DNA binding"/>
    <property type="evidence" value="ECO:0007669"/>
    <property type="project" value="InterPro"/>
</dbReference>
<dbReference type="EMBL" id="JAGSXJ010000006">
    <property type="protein sequence ID" value="KAH6690524.1"/>
    <property type="molecule type" value="Genomic_DNA"/>
</dbReference>
<protein>
    <submittedName>
        <fullName evidence="6">Fungal-specific transcription factor domain-containing protein</fullName>
    </submittedName>
</protein>
<dbReference type="GO" id="GO:0005634">
    <property type="term" value="C:nucleus"/>
    <property type="evidence" value="ECO:0007669"/>
    <property type="project" value="UniProtKB-SubCell"/>
</dbReference>
<dbReference type="SMART" id="SM00906">
    <property type="entry name" value="Fungal_trans"/>
    <property type="match status" value="1"/>
</dbReference>
<dbReference type="OrthoDB" id="4934715at2759"/>
<dbReference type="SUPFAM" id="SSF57701">
    <property type="entry name" value="Zn2/Cys6 DNA-binding domain"/>
    <property type="match status" value="1"/>
</dbReference>
<keyword evidence="3" id="KW-0539">Nucleus</keyword>
<comment type="caution">
    <text evidence="6">The sequence shown here is derived from an EMBL/GenBank/DDBJ whole genome shotgun (WGS) entry which is preliminary data.</text>
</comment>
<dbReference type="SMART" id="SM00066">
    <property type="entry name" value="GAL4"/>
    <property type="match status" value="1"/>
</dbReference>
<dbReference type="GO" id="GO:0000981">
    <property type="term" value="F:DNA-binding transcription factor activity, RNA polymerase II-specific"/>
    <property type="evidence" value="ECO:0007669"/>
    <property type="project" value="InterPro"/>
</dbReference>
<feature type="compositionally biased region" description="Basic and acidic residues" evidence="4">
    <location>
        <begin position="129"/>
        <end position="138"/>
    </location>
</feature>
<evidence type="ECO:0000256" key="4">
    <source>
        <dbReference type="SAM" id="MobiDB-lite"/>
    </source>
</evidence>
<dbReference type="Pfam" id="PF04082">
    <property type="entry name" value="Fungal_trans"/>
    <property type="match status" value="1"/>
</dbReference>
<dbReference type="AlphaFoldDB" id="A0A9P8VHM3"/>
<gene>
    <name evidence="6" type="ORF">F5X68DRAFT_274442</name>
</gene>
<dbReference type="CDD" id="cd00067">
    <property type="entry name" value="GAL4"/>
    <property type="match status" value="1"/>
</dbReference>
<dbReference type="Pfam" id="PF00172">
    <property type="entry name" value="Zn_clus"/>
    <property type="match status" value="1"/>
</dbReference>
<evidence type="ECO:0000256" key="1">
    <source>
        <dbReference type="ARBA" id="ARBA00004123"/>
    </source>
</evidence>
<dbReference type="InterPro" id="IPR050613">
    <property type="entry name" value="Sec_Metabolite_Reg"/>
</dbReference>
<comment type="subcellular location">
    <subcellularLocation>
        <location evidence="1">Nucleus</location>
    </subcellularLocation>
</comment>
<keyword evidence="2" id="KW-0479">Metal-binding</keyword>
<evidence type="ECO:0000313" key="6">
    <source>
        <dbReference type="EMBL" id="KAH6690524.1"/>
    </source>
</evidence>
<dbReference type="GO" id="GO:0006351">
    <property type="term" value="P:DNA-templated transcription"/>
    <property type="evidence" value="ECO:0007669"/>
    <property type="project" value="InterPro"/>
</dbReference>
<dbReference type="PANTHER" id="PTHR31001:SF49">
    <property type="entry name" value="ZN(II)2CYS6 TRANSCRIPTION FACTOR (EUROFUNG)"/>
    <property type="match status" value="1"/>
</dbReference>
<proteinExistence type="predicted"/>
<feature type="domain" description="Zn(2)-C6 fungal-type" evidence="5">
    <location>
        <begin position="31"/>
        <end position="61"/>
    </location>
</feature>